<organism evidence="12 13">
    <name type="scientific">Candidatus Woykebacteria bacterium RBG_13_40_7b</name>
    <dbReference type="NCBI Taxonomy" id="1802594"/>
    <lineage>
        <taxon>Bacteria</taxon>
        <taxon>Candidatus Woykeibacteriota</taxon>
    </lineage>
</organism>
<dbReference type="InterPro" id="IPR013852">
    <property type="entry name" value="Transl_elong_P/YeiP_CS"/>
</dbReference>
<evidence type="ECO:0000256" key="8">
    <source>
        <dbReference type="NCBIfam" id="TIGR00038"/>
    </source>
</evidence>
<comment type="caution">
    <text evidence="12">The sequence shown here is derived from an EMBL/GenBank/DDBJ whole genome shotgun (WGS) entry which is preliminary data.</text>
</comment>
<evidence type="ECO:0000256" key="7">
    <source>
        <dbReference type="HAMAP-Rule" id="MF_00141"/>
    </source>
</evidence>
<dbReference type="HAMAP" id="MF_00141">
    <property type="entry name" value="EF_P"/>
    <property type="match status" value="1"/>
</dbReference>
<dbReference type="InterPro" id="IPR015365">
    <property type="entry name" value="Elong-fact-P_C"/>
</dbReference>
<proteinExistence type="inferred from homology"/>
<dbReference type="PANTHER" id="PTHR30053:SF12">
    <property type="entry name" value="ELONGATION FACTOR P (EF-P) FAMILY PROTEIN"/>
    <property type="match status" value="1"/>
</dbReference>
<comment type="pathway">
    <text evidence="2 7">Protein biosynthesis; polypeptide chain elongation.</text>
</comment>
<dbReference type="Gene3D" id="2.40.50.140">
    <property type="entry name" value="Nucleic acid-binding proteins"/>
    <property type="match status" value="2"/>
</dbReference>
<dbReference type="Pfam" id="PF09285">
    <property type="entry name" value="Elong-fact-P_C"/>
    <property type="match status" value="1"/>
</dbReference>
<dbReference type="FunFam" id="2.40.50.140:FF:000004">
    <property type="entry name" value="Elongation factor P"/>
    <property type="match status" value="1"/>
</dbReference>
<evidence type="ECO:0000256" key="3">
    <source>
        <dbReference type="ARBA" id="ARBA00009479"/>
    </source>
</evidence>
<dbReference type="NCBIfam" id="NF001810">
    <property type="entry name" value="PRK00529.1"/>
    <property type="match status" value="1"/>
</dbReference>
<dbReference type="EMBL" id="MHCQ01000035">
    <property type="protein sequence ID" value="OGY23930.1"/>
    <property type="molecule type" value="Genomic_DNA"/>
</dbReference>
<dbReference type="SMART" id="SM01185">
    <property type="entry name" value="EFP"/>
    <property type="match status" value="1"/>
</dbReference>
<dbReference type="AlphaFoldDB" id="A0A1G1W8N2"/>
<evidence type="ECO:0000256" key="5">
    <source>
        <dbReference type="ARBA" id="ARBA00022768"/>
    </source>
</evidence>
<protein>
    <recommendedName>
        <fullName evidence="7 8">Elongation factor P</fullName>
        <shortName evidence="7">EF-P</shortName>
    </recommendedName>
</protein>
<dbReference type="NCBIfam" id="TIGR00038">
    <property type="entry name" value="efp"/>
    <property type="match status" value="1"/>
</dbReference>
<evidence type="ECO:0000313" key="12">
    <source>
        <dbReference type="EMBL" id="OGY23930.1"/>
    </source>
</evidence>
<gene>
    <name evidence="7" type="primary">efp</name>
    <name evidence="12" type="ORF">A2Y57_04355</name>
</gene>
<dbReference type="Pfam" id="PF01132">
    <property type="entry name" value="EFP"/>
    <property type="match status" value="1"/>
</dbReference>
<sequence>MINATELRAGKVFQYQSEIFEVLEYSHIKMGRGSANVKVKVKNLKTGTTLEKSFISEAKFDEVEVEKKKLQYLYNDTKSFTFMDPKTYEQFSISSEVVGQSKDFLQDGEVYEILVHDDDALSLELPKVIGVEVTETGPGVRGDSVSNVYKKATLETGVSIDVPLFINQGEKIRVNTETREYVSKVSK</sequence>
<evidence type="ECO:0000313" key="13">
    <source>
        <dbReference type="Proteomes" id="UP000177103"/>
    </source>
</evidence>
<dbReference type="Pfam" id="PF08207">
    <property type="entry name" value="EFP_N"/>
    <property type="match status" value="1"/>
</dbReference>
<evidence type="ECO:0000259" key="11">
    <source>
        <dbReference type="SMART" id="SM01185"/>
    </source>
</evidence>
<feature type="domain" description="Elongation factor P C-terminal" evidence="10">
    <location>
        <begin position="129"/>
        <end position="184"/>
    </location>
</feature>
<reference evidence="12 13" key="1">
    <citation type="journal article" date="2016" name="Nat. Commun.">
        <title>Thousands of microbial genomes shed light on interconnected biogeochemical processes in an aquifer system.</title>
        <authorList>
            <person name="Anantharaman K."/>
            <person name="Brown C.T."/>
            <person name="Hug L.A."/>
            <person name="Sharon I."/>
            <person name="Castelle C.J."/>
            <person name="Probst A.J."/>
            <person name="Thomas B.C."/>
            <person name="Singh A."/>
            <person name="Wilkins M.J."/>
            <person name="Karaoz U."/>
            <person name="Brodie E.L."/>
            <person name="Williams K.H."/>
            <person name="Hubbard S.S."/>
            <person name="Banfield J.F."/>
        </authorList>
    </citation>
    <scope>NUCLEOTIDE SEQUENCE [LARGE SCALE GENOMIC DNA]</scope>
</reference>
<dbReference type="GO" id="GO:0005829">
    <property type="term" value="C:cytosol"/>
    <property type="evidence" value="ECO:0007669"/>
    <property type="project" value="UniProtKB-ARBA"/>
</dbReference>
<keyword evidence="5 7" id="KW-0251">Elongation factor</keyword>
<evidence type="ECO:0000256" key="6">
    <source>
        <dbReference type="ARBA" id="ARBA00022917"/>
    </source>
</evidence>
<dbReference type="CDD" id="cd04470">
    <property type="entry name" value="S1_EF-P_repeat_1"/>
    <property type="match status" value="1"/>
</dbReference>
<evidence type="ECO:0000256" key="2">
    <source>
        <dbReference type="ARBA" id="ARBA00004815"/>
    </source>
</evidence>
<comment type="similarity">
    <text evidence="3 7 9">Belongs to the elongation factor P family.</text>
</comment>
<evidence type="ECO:0000256" key="4">
    <source>
        <dbReference type="ARBA" id="ARBA00022490"/>
    </source>
</evidence>
<accession>A0A1G1W8N2</accession>
<dbReference type="Proteomes" id="UP000177103">
    <property type="component" value="Unassembled WGS sequence"/>
</dbReference>
<dbReference type="GO" id="GO:0003746">
    <property type="term" value="F:translation elongation factor activity"/>
    <property type="evidence" value="ECO:0007669"/>
    <property type="project" value="UniProtKB-UniRule"/>
</dbReference>
<evidence type="ECO:0000259" key="10">
    <source>
        <dbReference type="SMART" id="SM00841"/>
    </source>
</evidence>
<dbReference type="Gene3D" id="2.30.30.30">
    <property type="match status" value="1"/>
</dbReference>
<dbReference type="FunFam" id="2.30.30.30:FF:000003">
    <property type="entry name" value="Elongation factor P"/>
    <property type="match status" value="1"/>
</dbReference>
<keyword evidence="6 7" id="KW-0648">Protein biosynthesis</keyword>
<dbReference type="InterPro" id="IPR012340">
    <property type="entry name" value="NA-bd_OB-fold"/>
</dbReference>
<dbReference type="PANTHER" id="PTHR30053">
    <property type="entry name" value="ELONGATION FACTOR P"/>
    <property type="match status" value="1"/>
</dbReference>
<dbReference type="InterPro" id="IPR014722">
    <property type="entry name" value="Rib_uL2_dom2"/>
</dbReference>
<evidence type="ECO:0000256" key="1">
    <source>
        <dbReference type="ARBA" id="ARBA00004496"/>
    </source>
</evidence>
<feature type="domain" description="Translation elongation factor P/YeiP central" evidence="11">
    <location>
        <begin position="67"/>
        <end position="121"/>
    </location>
</feature>
<dbReference type="GO" id="GO:0043043">
    <property type="term" value="P:peptide biosynthetic process"/>
    <property type="evidence" value="ECO:0007669"/>
    <property type="project" value="InterPro"/>
</dbReference>
<dbReference type="InterPro" id="IPR013185">
    <property type="entry name" value="Transl_elong_KOW-like"/>
</dbReference>
<dbReference type="CDD" id="cd05794">
    <property type="entry name" value="S1_EF-P_repeat_2"/>
    <property type="match status" value="1"/>
</dbReference>
<dbReference type="InterPro" id="IPR020599">
    <property type="entry name" value="Transl_elong_fac_P/YeiP"/>
</dbReference>
<name>A0A1G1W8N2_9BACT</name>
<dbReference type="FunFam" id="2.40.50.140:FF:000009">
    <property type="entry name" value="Elongation factor P"/>
    <property type="match status" value="1"/>
</dbReference>
<dbReference type="SUPFAM" id="SSF50249">
    <property type="entry name" value="Nucleic acid-binding proteins"/>
    <property type="match status" value="2"/>
</dbReference>
<dbReference type="SUPFAM" id="SSF50104">
    <property type="entry name" value="Translation proteins SH3-like domain"/>
    <property type="match status" value="1"/>
</dbReference>
<dbReference type="InterPro" id="IPR008991">
    <property type="entry name" value="Translation_prot_SH3-like_sf"/>
</dbReference>
<comment type="function">
    <text evidence="7">Involved in peptide bond synthesis. Stimulates efficient translation and peptide-bond synthesis on native or reconstituted 70S ribosomes in vitro. Probably functions indirectly by altering the affinity of the ribosome for aminoacyl-tRNA, thus increasing their reactivity as acceptors for peptidyl transferase.</text>
</comment>
<comment type="subcellular location">
    <subcellularLocation>
        <location evidence="1 7">Cytoplasm</location>
    </subcellularLocation>
</comment>
<dbReference type="InterPro" id="IPR001059">
    <property type="entry name" value="Transl_elong_P/YeiP_cen"/>
</dbReference>
<dbReference type="UniPathway" id="UPA00345"/>
<evidence type="ECO:0000256" key="9">
    <source>
        <dbReference type="RuleBase" id="RU004389"/>
    </source>
</evidence>
<dbReference type="PROSITE" id="PS01275">
    <property type="entry name" value="EFP"/>
    <property type="match status" value="1"/>
</dbReference>
<keyword evidence="4 7" id="KW-0963">Cytoplasm</keyword>
<dbReference type="SMART" id="SM00841">
    <property type="entry name" value="Elong-fact-P_C"/>
    <property type="match status" value="1"/>
</dbReference>
<dbReference type="PIRSF" id="PIRSF005901">
    <property type="entry name" value="EF-P"/>
    <property type="match status" value="1"/>
</dbReference>
<dbReference type="InterPro" id="IPR011768">
    <property type="entry name" value="Transl_elongation_fac_P"/>
</dbReference>